<dbReference type="PANTHER" id="PTHR39299:SF1">
    <property type="entry name" value="TRANSMEMBRANE PROTEIN"/>
    <property type="match status" value="1"/>
</dbReference>
<dbReference type="PANTHER" id="PTHR39299">
    <property type="entry name" value="TRANSMEMBRANE PROTEIN"/>
    <property type="match status" value="1"/>
</dbReference>
<reference evidence="4" key="1">
    <citation type="submission" date="2025-08" db="UniProtKB">
        <authorList>
            <consortium name="RefSeq"/>
        </authorList>
    </citation>
    <scope>IDENTIFICATION</scope>
</reference>
<feature type="transmembrane region" description="Helical" evidence="1">
    <location>
        <begin position="104"/>
        <end position="123"/>
    </location>
</feature>
<keyword evidence="3" id="KW-1185">Reference proteome</keyword>
<dbReference type="Proteomes" id="UP000695022">
    <property type="component" value="Unplaced"/>
</dbReference>
<evidence type="ECO:0000313" key="3">
    <source>
        <dbReference type="Proteomes" id="UP000695022"/>
    </source>
</evidence>
<feature type="transmembrane region" description="Helical" evidence="1">
    <location>
        <begin position="74"/>
        <end position="92"/>
    </location>
</feature>
<accession>A0ABM1DPD1</accession>
<feature type="transmembrane region" description="Helical" evidence="1">
    <location>
        <begin position="258"/>
        <end position="276"/>
    </location>
</feature>
<evidence type="ECO:0000256" key="1">
    <source>
        <dbReference type="SAM" id="Phobius"/>
    </source>
</evidence>
<feature type="transmembrane region" description="Helical" evidence="1">
    <location>
        <begin position="313"/>
        <end position="340"/>
    </location>
</feature>
<gene>
    <name evidence="4" type="primary">LOC106804913</name>
</gene>
<proteinExistence type="predicted"/>
<keyword evidence="1" id="KW-1133">Transmembrane helix</keyword>
<dbReference type="InterPro" id="IPR056691">
    <property type="entry name" value="DUF7789"/>
</dbReference>
<name>A0ABM1DPD1_PRICU</name>
<feature type="transmembrane region" description="Helical" evidence="1">
    <location>
        <begin position="228"/>
        <end position="251"/>
    </location>
</feature>
<evidence type="ECO:0000313" key="4">
    <source>
        <dbReference type="RefSeq" id="XP_014661802.1"/>
    </source>
</evidence>
<dbReference type="GeneID" id="106804913"/>
<feature type="transmembrane region" description="Helical" evidence="1">
    <location>
        <begin position="147"/>
        <end position="169"/>
    </location>
</feature>
<feature type="transmembrane region" description="Helical" evidence="1">
    <location>
        <begin position="44"/>
        <end position="62"/>
    </location>
</feature>
<dbReference type="RefSeq" id="XP_014661802.1">
    <property type="nucleotide sequence ID" value="XM_014806316.1"/>
</dbReference>
<evidence type="ECO:0000259" key="2">
    <source>
        <dbReference type="Pfam" id="PF25044"/>
    </source>
</evidence>
<keyword evidence="1" id="KW-0472">Membrane</keyword>
<dbReference type="Pfam" id="PF25044">
    <property type="entry name" value="DUF7789"/>
    <property type="match status" value="2"/>
</dbReference>
<keyword evidence="1" id="KW-0812">Transmembrane</keyword>
<feature type="domain" description="DUF7789" evidence="2">
    <location>
        <begin position="33"/>
        <end position="164"/>
    </location>
</feature>
<sequence>MATDSDEHSPITIEQVIGPQTETRQQTALGLCRKCNDLNALEQLFLGTALLGILGCLGLTIERLVTLEKNTADFIFALVLLVNAVFCVYYVLDGVYRERPYEVFTVVIGSAILIIYCAAEYGVDRSSKCRPWEGQCSPNDIVKMTRLILIGIIGPVIMALGCLVSWQYYKSGNLVFRTVGANIELQKMCRIVYLCETLLKFDLQLGVTMIILVLQSSEQADELSSLEITILSVGIAFNVLWMLLGFVGMWLESKYLSHIFLITSILEPAYIIYKIWDVSDQLSNKSGMVTVVPPTGNITTTLLPTLEPTSPTAILQIAVYFIGLGALALRVVLVVTMVVVSRNYGKGLKEKVYGTPPALLVDHSQPPTAAGFHNYGSL</sequence>
<protein>
    <submittedName>
        <fullName evidence="4">Uncharacterized protein LOC106804913</fullName>
    </submittedName>
</protein>
<organism evidence="3 4">
    <name type="scientific">Priapulus caudatus</name>
    <name type="common">Priapulid worm</name>
    <dbReference type="NCBI Taxonomy" id="37621"/>
    <lineage>
        <taxon>Eukaryota</taxon>
        <taxon>Metazoa</taxon>
        <taxon>Ecdysozoa</taxon>
        <taxon>Scalidophora</taxon>
        <taxon>Priapulida</taxon>
        <taxon>Priapulimorpha</taxon>
        <taxon>Priapulimorphida</taxon>
        <taxon>Priapulidae</taxon>
        <taxon>Priapulus</taxon>
    </lineage>
</organism>
<feature type="domain" description="DUF7789" evidence="2">
    <location>
        <begin position="179"/>
        <end position="284"/>
    </location>
</feature>